<dbReference type="Gene3D" id="3.40.1610.10">
    <property type="entry name" value="CV3147-like domain"/>
    <property type="match status" value="1"/>
</dbReference>
<gene>
    <name evidence="3" type="ORF">FHU36_003856</name>
</gene>
<organism evidence="3 4">
    <name type="scientific">Nonomuraea muscovyensis</name>
    <dbReference type="NCBI Taxonomy" id="1124761"/>
    <lineage>
        <taxon>Bacteria</taxon>
        <taxon>Bacillati</taxon>
        <taxon>Actinomycetota</taxon>
        <taxon>Actinomycetes</taxon>
        <taxon>Streptosporangiales</taxon>
        <taxon>Streptosporangiaceae</taxon>
        <taxon>Nonomuraea</taxon>
    </lineage>
</organism>
<proteinExistence type="predicted"/>
<evidence type="ECO:0000259" key="2">
    <source>
        <dbReference type="Pfam" id="PF20906"/>
    </source>
</evidence>
<dbReference type="SUPFAM" id="SSF160991">
    <property type="entry name" value="CV3147-like"/>
    <property type="match status" value="1"/>
</dbReference>
<dbReference type="Pfam" id="PF06032">
    <property type="entry name" value="S-Me-THD_N"/>
    <property type="match status" value="1"/>
</dbReference>
<sequence>MIESKDVQDIARGAAILGAGGGGDPHLGRLLAENMIDRYGPVTTVALEEVPDDAFVVPVAMMGAPTVIVEKPPSGDELARALYAVEAVAGRKVTHVACLEAGGLNSMTPIIAAATSGLPLIDGDGMGRAFPELQMVLATLDGIAATPMAMVDEKGNTVSLETIDNPWAERLARSATVDMGCSASIALYPMTGPQARRALVPNTLSQALWIGGTITRCREEHRDVARTLAAELDGVVLFTGKVADVVRQTSGGFARGSARLDGIGADSSSRMVLSFQNEHLVADMDGEVVASVPDLICVLDADTGEPVTTEAMRYGFRVVVLALPCHPRWRTAEGLALVGPAYFGYDHPYVPVVPSER</sequence>
<accession>A0A7X0C444</accession>
<keyword evidence="4" id="KW-1185">Reference proteome</keyword>
<dbReference type="InterPro" id="IPR024071">
    <property type="entry name" value="S-Me-THD_C_sf"/>
</dbReference>
<evidence type="ECO:0000313" key="3">
    <source>
        <dbReference type="EMBL" id="MBB6347311.1"/>
    </source>
</evidence>
<dbReference type="AlphaFoldDB" id="A0A7X0C444"/>
<evidence type="ECO:0000313" key="4">
    <source>
        <dbReference type="Proteomes" id="UP000583800"/>
    </source>
</evidence>
<dbReference type="Pfam" id="PF20906">
    <property type="entry name" value="S-Me-THD_C"/>
    <property type="match status" value="1"/>
</dbReference>
<reference evidence="3 4" key="1">
    <citation type="submission" date="2020-08" db="EMBL/GenBank/DDBJ databases">
        <title>Sequencing the genomes of 1000 actinobacteria strains.</title>
        <authorList>
            <person name="Klenk H.-P."/>
        </authorList>
    </citation>
    <scope>NUCLEOTIDE SEQUENCE [LARGE SCALE GENOMIC DNA]</scope>
    <source>
        <strain evidence="3 4">DSM 45913</strain>
    </source>
</reference>
<feature type="domain" description="S-Me-THD N-terminal" evidence="1">
    <location>
        <begin position="5"/>
        <end position="161"/>
    </location>
</feature>
<dbReference type="Proteomes" id="UP000583800">
    <property type="component" value="Unassembled WGS sequence"/>
</dbReference>
<protein>
    <recommendedName>
        <fullName evidence="5">DUF917 domain-containing protein</fullName>
    </recommendedName>
</protein>
<evidence type="ECO:0000259" key="1">
    <source>
        <dbReference type="Pfam" id="PF06032"/>
    </source>
</evidence>
<name>A0A7X0C444_9ACTN</name>
<dbReference type="InterPro" id="IPR048350">
    <property type="entry name" value="S-Me-THD-like_C"/>
</dbReference>
<feature type="domain" description="S-Me-THD-like C-terminal" evidence="2">
    <location>
        <begin position="164"/>
        <end position="352"/>
    </location>
</feature>
<dbReference type="InterPro" id="IPR010318">
    <property type="entry name" value="S-Me-THD_N"/>
</dbReference>
<dbReference type="InterPro" id="IPR027479">
    <property type="entry name" value="S-Me-THD_N_sf"/>
</dbReference>
<comment type="caution">
    <text evidence="3">The sequence shown here is derived from an EMBL/GenBank/DDBJ whole genome shotgun (WGS) entry which is preliminary data.</text>
</comment>
<dbReference type="Gene3D" id="2.40.390.10">
    <property type="entry name" value="CV3147-like"/>
    <property type="match status" value="1"/>
</dbReference>
<evidence type="ECO:0008006" key="5">
    <source>
        <dbReference type="Google" id="ProtNLM"/>
    </source>
</evidence>
<dbReference type="EMBL" id="JACHJB010000002">
    <property type="protein sequence ID" value="MBB6347311.1"/>
    <property type="molecule type" value="Genomic_DNA"/>
</dbReference>
<dbReference type="RefSeq" id="WP_185085276.1">
    <property type="nucleotide sequence ID" value="NZ_JACHJB010000002.1"/>
</dbReference>